<feature type="chain" id="PRO_5012200820" description="DUF19 domain-containing protein" evidence="1">
    <location>
        <begin position="22"/>
        <end position="244"/>
    </location>
</feature>
<evidence type="ECO:0008006" key="4">
    <source>
        <dbReference type="Google" id="ProtNLM"/>
    </source>
</evidence>
<keyword evidence="1" id="KW-0732">Signal</keyword>
<gene>
    <name evidence="2" type="ORF">WR25_24087</name>
</gene>
<name>A0A2A2K8N1_9BILA</name>
<protein>
    <recommendedName>
        <fullName evidence="4">DUF19 domain-containing protein</fullName>
    </recommendedName>
</protein>
<dbReference type="PANTHER" id="PTHR35014:SF1">
    <property type="entry name" value="INFECTION RESPONSE PROTEIN"/>
    <property type="match status" value="1"/>
</dbReference>
<dbReference type="PANTHER" id="PTHR35014">
    <property type="entry name" value="INFECTION RESPONSE PROTEIN-RELATED"/>
    <property type="match status" value="1"/>
</dbReference>
<dbReference type="OrthoDB" id="5804005at2759"/>
<feature type="signal peptide" evidence="1">
    <location>
        <begin position="1"/>
        <end position="21"/>
    </location>
</feature>
<keyword evidence="3" id="KW-1185">Reference proteome</keyword>
<organism evidence="2 3">
    <name type="scientific">Diploscapter pachys</name>
    <dbReference type="NCBI Taxonomy" id="2018661"/>
    <lineage>
        <taxon>Eukaryota</taxon>
        <taxon>Metazoa</taxon>
        <taxon>Ecdysozoa</taxon>
        <taxon>Nematoda</taxon>
        <taxon>Chromadorea</taxon>
        <taxon>Rhabditida</taxon>
        <taxon>Rhabditina</taxon>
        <taxon>Rhabditomorpha</taxon>
        <taxon>Rhabditoidea</taxon>
        <taxon>Rhabditidae</taxon>
        <taxon>Diploscapter</taxon>
    </lineage>
</organism>
<evidence type="ECO:0000313" key="3">
    <source>
        <dbReference type="Proteomes" id="UP000218231"/>
    </source>
</evidence>
<proteinExistence type="predicted"/>
<evidence type="ECO:0000256" key="1">
    <source>
        <dbReference type="SAM" id="SignalP"/>
    </source>
</evidence>
<dbReference type="EMBL" id="LIAE01009311">
    <property type="protein sequence ID" value="PAV70278.1"/>
    <property type="molecule type" value="Genomic_DNA"/>
</dbReference>
<dbReference type="Proteomes" id="UP000218231">
    <property type="component" value="Unassembled WGS sequence"/>
</dbReference>
<sequence length="244" mass="28021">MRKFAHLIVLILEYLVDFSIADIIDQQTLSHLSLEQQKEYLNNRIPFPFPPPLEFREPSEEIVNQCRHPQTVYTCYVNFAEKYGIHPSAGYLPFFRELNHRLRITDLVNICKDFNDLTNCLGVAQTYCINLRVFYMFAQRYRQRTEALNYLENHAFYEFACTRGRIAFFSNVDCLSQAFQVAPLTDRMLNCGQDRVMPGDPNVCTNALMVTQCVKQQLQSICPYGSGVAACGAAVQIGGFNWAN</sequence>
<dbReference type="AlphaFoldDB" id="A0A2A2K8N1"/>
<evidence type="ECO:0000313" key="2">
    <source>
        <dbReference type="EMBL" id="PAV70278.1"/>
    </source>
</evidence>
<comment type="caution">
    <text evidence="2">The sequence shown here is derived from an EMBL/GenBank/DDBJ whole genome shotgun (WGS) entry which is preliminary data.</text>
</comment>
<accession>A0A2A2K8N1</accession>
<reference evidence="2 3" key="1">
    <citation type="journal article" date="2017" name="Curr. Biol.">
        <title>Genome architecture and evolution of a unichromosomal asexual nematode.</title>
        <authorList>
            <person name="Fradin H."/>
            <person name="Zegar C."/>
            <person name="Gutwein M."/>
            <person name="Lucas J."/>
            <person name="Kovtun M."/>
            <person name="Corcoran D."/>
            <person name="Baugh L.R."/>
            <person name="Kiontke K."/>
            <person name="Gunsalus K."/>
            <person name="Fitch D.H."/>
            <person name="Piano F."/>
        </authorList>
    </citation>
    <scope>NUCLEOTIDE SEQUENCE [LARGE SCALE GENOMIC DNA]</scope>
    <source>
        <strain evidence="2">PF1309</strain>
    </source>
</reference>
<dbReference type="STRING" id="2018661.A0A2A2K8N1"/>